<dbReference type="AlphaFoldDB" id="A0A1G2DBU1"/>
<evidence type="ECO:0000313" key="2">
    <source>
        <dbReference type="EMBL" id="OGZ11066.1"/>
    </source>
</evidence>
<dbReference type="InterPro" id="IPR053136">
    <property type="entry name" value="UTP_pyrophosphatase-like"/>
</dbReference>
<dbReference type="Gene3D" id="3.30.2010.10">
    <property type="entry name" value="Metalloproteases ('zincins'), catalytic domain"/>
    <property type="match status" value="1"/>
</dbReference>
<evidence type="ECO:0000313" key="3">
    <source>
        <dbReference type="Proteomes" id="UP000178636"/>
    </source>
</evidence>
<feature type="domain" description="YgjP-like metallopeptidase" evidence="1">
    <location>
        <begin position="12"/>
        <end position="110"/>
    </location>
</feature>
<gene>
    <name evidence="2" type="ORF">A3C93_01650</name>
</gene>
<dbReference type="InterPro" id="IPR002725">
    <property type="entry name" value="YgjP-like_metallopeptidase"/>
</dbReference>
<sequence>MPTGTLGAYKKHKETAREFVHGKLKEQNAHYALSFNKVAIRNQRTRWGSCSKKGNLNFHYRIIELPDSLADYVIVHELCHLAEFNHSKKFWALVAQTVPDWRARRKALRRYALHRKRSGLGKLLPTNTMV</sequence>
<dbReference type="CDD" id="cd07344">
    <property type="entry name" value="M48_yhfN_like"/>
    <property type="match status" value="1"/>
</dbReference>
<dbReference type="Proteomes" id="UP000178636">
    <property type="component" value="Unassembled WGS sequence"/>
</dbReference>
<proteinExistence type="predicted"/>
<dbReference type="PANTHER" id="PTHR30399:SF1">
    <property type="entry name" value="UTP PYROPHOSPHATASE"/>
    <property type="match status" value="1"/>
</dbReference>
<dbReference type="PANTHER" id="PTHR30399">
    <property type="entry name" value="UNCHARACTERIZED PROTEIN YGJP"/>
    <property type="match status" value="1"/>
</dbReference>
<protein>
    <recommendedName>
        <fullName evidence="1">YgjP-like metallopeptidase domain-containing protein</fullName>
    </recommendedName>
</protein>
<accession>A0A1G2DBU1</accession>
<comment type="caution">
    <text evidence="2">The sequence shown here is derived from an EMBL/GenBank/DDBJ whole genome shotgun (WGS) entry which is preliminary data.</text>
</comment>
<name>A0A1G2DBU1_9BACT</name>
<dbReference type="Pfam" id="PF01863">
    <property type="entry name" value="YgjP-like"/>
    <property type="match status" value="1"/>
</dbReference>
<dbReference type="EMBL" id="MHLO01000040">
    <property type="protein sequence ID" value="OGZ11066.1"/>
    <property type="molecule type" value="Genomic_DNA"/>
</dbReference>
<reference evidence="2 3" key="1">
    <citation type="journal article" date="2016" name="Nat. Commun.">
        <title>Thousands of microbial genomes shed light on interconnected biogeochemical processes in an aquifer system.</title>
        <authorList>
            <person name="Anantharaman K."/>
            <person name="Brown C.T."/>
            <person name="Hug L.A."/>
            <person name="Sharon I."/>
            <person name="Castelle C.J."/>
            <person name="Probst A.J."/>
            <person name="Thomas B.C."/>
            <person name="Singh A."/>
            <person name="Wilkins M.J."/>
            <person name="Karaoz U."/>
            <person name="Brodie E.L."/>
            <person name="Williams K.H."/>
            <person name="Hubbard S.S."/>
            <person name="Banfield J.F."/>
        </authorList>
    </citation>
    <scope>NUCLEOTIDE SEQUENCE [LARGE SCALE GENOMIC DNA]</scope>
</reference>
<organism evidence="2 3">
    <name type="scientific">Candidatus Lloydbacteria bacterium RIFCSPHIGHO2_02_FULL_54_17</name>
    <dbReference type="NCBI Taxonomy" id="1798664"/>
    <lineage>
        <taxon>Bacteria</taxon>
        <taxon>Candidatus Lloydiibacteriota</taxon>
    </lineage>
</organism>
<dbReference type="STRING" id="1798664.A3C93_01650"/>
<evidence type="ECO:0000259" key="1">
    <source>
        <dbReference type="Pfam" id="PF01863"/>
    </source>
</evidence>